<dbReference type="EMBL" id="WWEQ01000122">
    <property type="protein sequence ID" value="MYM20996.1"/>
    <property type="molecule type" value="Genomic_DNA"/>
</dbReference>
<dbReference type="CDD" id="cd07247">
    <property type="entry name" value="SgaA_N_like"/>
    <property type="match status" value="1"/>
</dbReference>
<proteinExistence type="predicted"/>
<gene>
    <name evidence="2" type="ORF">GSY69_13780</name>
</gene>
<dbReference type="InterPro" id="IPR037523">
    <property type="entry name" value="VOC_core"/>
</dbReference>
<dbReference type="PROSITE" id="PS51819">
    <property type="entry name" value="VOC"/>
    <property type="match status" value="1"/>
</dbReference>
<dbReference type="Gene3D" id="3.10.180.10">
    <property type="entry name" value="2,3-Dihydroxybiphenyl 1,2-Dioxygenase, domain 1"/>
    <property type="match status" value="1"/>
</dbReference>
<evidence type="ECO:0000313" key="2">
    <source>
        <dbReference type="EMBL" id="MYM20996.1"/>
    </source>
</evidence>
<dbReference type="RefSeq" id="WP_030013202.1">
    <property type="nucleotide sequence ID" value="NZ_WWEQ01000122.1"/>
</dbReference>
<feature type="domain" description="VOC" evidence="1">
    <location>
        <begin position="3"/>
        <end position="111"/>
    </location>
</feature>
<protein>
    <submittedName>
        <fullName evidence="2">VOC family protein</fullName>
    </submittedName>
</protein>
<dbReference type="PANTHER" id="PTHR33993:SF1">
    <property type="entry name" value="GLYOXALASE FAMILY PROTEIN"/>
    <property type="match status" value="1"/>
</dbReference>
<evidence type="ECO:0000259" key="1">
    <source>
        <dbReference type="PROSITE" id="PS51819"/>
    </source>
</evidence>
<dbReference type="InterPro" id="IPR052164">
    <property type="entry name" value="Anthracycline_SecMetBiosynth"/>
</dbReference>
<reference evidence="2 3" key="1">
    <citation type="submission" date="2020-01" db="EMBL/GenBank/DDBJ databases">
        <authorList>
            <person name="Deng T."/>
        </authorList>
    </citation>
    <scope>NUCLEOTIDE SEQUENCE [LARGE SCALE GENOMIC DNA]</scope>
    <source>
        <strain evidence="2 3">5221</strain>
    </source>
</reference>
<dbReference type="PANTHER" id="PTHR33993">
    <property type="entry name" value="GLYOXALASE-RELATED"/>
    <property type="match status" value="1"/>
</dbReference>
<comment type="caution">
    <text evidence="2">The sequence shown here is derived from an EMBL/GenBank/DDBJ whole genome shotgun (WGS) entry which is preliminary data.</text>
</comment>
<organism evidence="2 3">
    <name type="scientific">Brevibacterium rongguiense</name>
    <dbReference type="NCBI Taxonomy" id="2695267"/>
    <lineage>
        <taxon>Bacteria</taxon>
        <taxon>Bacillati</taxon>
        <taxon>Actinomycetota</taxon>
        <taxon>Actinomycetes</taxon>
        <taxon>Micrococcales</taxon>
        <taxon>Brevibacteriaceae</taxon>
        <taxon>Brevibacterium</taxon>
    </lineage>
</organism>
<dbReference type="Proteomes" id="UP000469215">
    <property type="component" value="Unassembled WGS sequence"/>
</dbReference>
<accession>A0A6N9HB27</accession>
<keyword evidence="3" id="KW-1185">Reference proteome</keyword>
<dbReference type="SUPFAM" id="SSF54593">
    <property type="entry name" value="Glyoxalase/Bleomycin resistance protein/Dihydroxybiphenyl dioxygenase"/>
    <property type="match status" value="1"/>
</dbReference>
<dbReference type="AlphaFoldDB" id="A0A6N9HB27"/>
<evidence type="ECO:0000313" key="3">
    <source>
        <dbReference type="Proteomes" id="UP000469215"/>
    </source>
</evidence>
<dbReference type="InterPro" id="IPR029068">
    <property type="entry name" value="Glyas_Bleomycin-R_OHBP_Dase"/>
</dbReference>
<sequence length="120" mass="13302">MNRLTMVEFPSSDAHSSAEFFRAAFGWEHLAYGPHYTDVQLDNEQTLGFQEDTAEAPPRPLTIIEVDDLDATMSAVEAAHGVITVPPFDFPGGRRFHFREPGGNELAAWTRAGERPNSIV</sequence>
<dbReference type="InterPro" id="IPR004360">
    <property type="entry name" value="Glyas_Fos-R_dOase_dom"/>
</dbReference>
<dbReference type="Pfam" id="PF00903">
    <property type="entry name" value="Glyoxalase"/>
    <property type="match status" value="1"/>
</dbReference>
<name>A0A6N9HB27_9MICO</name>